<sequence length="65" mass="7551">MYRSGFILEPQYLSVIKQIIQILSRKRQLGKYRKTESNNHVPLSIYDDGITFGYARDGESIDDLV</sequence>
<name>A0A2H1EIK1_9ARCH</name>
<dbReference type="AlphaFoldDB" id="A0A2H1EIK1"/>
<dbReference type="EMBL" id="FRFC01000004">
    <property type="protein sequence ID" value="SHO46585.1"/>
    <property type="molecule type" value="Genomic_DNA"/>
</dbReference>
<protein>
    <submittedName>
        <fullName evidence="1">Uncharacterized protein</fullName>
    </submittedName>
</protein>
<keyword evidence="2" id="KW-1185">Reference proteome</keyword>
<reference evidence="2" key="1">
    <citation type="submission" date="2016-12" db="EMBL/GenBank/DDBJ databases">
        <authorList>
            <person name="Herbold C."/>
        </authorList>
    </citation>
    <scope>NUCLEOTIDE SEQUENCE [LARGE SCALE GENOMIC DNA]</scope>
</reference>
<organism evidence="1 2">
    <name type="scientific">Nitrosotalea sinensis</name>
    <dbReference type="NCBI Taxonomy" id="1499975"/>
    <lineage>
        <taxon>Archaea</taxon>
        <taxon>Nitrososphaerota</taxon>
        <taxon>Nitrososphaeria</taxon>
        <taxon>Nitrosotaleales</taxon>
        <taxon>Nitrosotaleaceae</taxon>
        <taxon>Nitrosotalea</taxon>
    </lineage>
</organism>
<evidence type="ECO:0000313" key="2">
    <source>
        <dbReference type="Proteomes" id="UP000232412"/>
    </source>
</evidence>
<gene>
    <name evidence="1" type="ORF">NSIN_30206</name>
</gene>
<proteinExistence type="predicted"/>
<evidence type="ECO:0000313" key="1">
    <source>
        <dbReference type="EMBL" id="SHO46585.1"/>
    </source>
</evidence>
<dbReference type="Proteomes" id="UP000232412">
    <property type="component" value="Unassembled WGS sequence"/>
</dbReference>
<accession>A0A2H1EIK1</accession>